<evidence type="ECO:0000313" key="2">
    <source>
        <dbReference type="EMBL" id="KAG5571091.1"/>
    </source>
</evidence>
<organism evidence="2 3">
    <name type="scientific">Solanum commersonii</name>
    <name type="common">Commerson's wild potato</name>
    <name type="synonym">Commerson's nightshade</name>
    <dbReference type="NCBI Taxonomy" id="4109"/>
    <lineage>
        <taxon>Eukaryota</taxon>
        <taxon>Viridiplantae</taxon>
        <taxon>Streptophyta</taxon>
        <taxon>Embryophyta</taxon>
        <taxon>Tracheophyta</taxon>
        <taxon>Spermatophyta</taxon>
        <taxon>Magnoliopsida</taxon>
        <taxon>eudicotyledons</taxon>
        <taxon>Gunneridae</taxon>
        <taxon>Pentapetalae</taxon>
        <taxon>asterids</taxon>
        <taxon>lamiids</taxon>
        <taxon>Solanales</taxon>
        <taxon>Solanaceae</taxon>
        <taxon>Solanoideae</taxon>
        <taxon>Solaneae</taxon>
        <taxon>Solanum</taxon>
    </lineage>
</organism>
<proteinExistence type="predicted"/>
<feature type="region of interest" description="Disordered" evidence="1">
    <location>
        <begin position="84"/>
        <end position="105"/>
    </location>
</feature>
<evidence type="ECO:0000256" key="1">
    <source>
        <dbReference type="SAM" id="MobiDB-lite"/>
    </source>
</evidence>
<dbReference type="Proteomes" id="UP000824120">
    <property type="component" value="Chromosome 12"/>
</dbReference>
<dbReference type="EMBL" id="JACXVP010000012">
    <property type="protein sequence ID" value="KAG5571091.1"/>
    <property type="molecule type" value="Genomic_DNA"/>
</dbReference>
<comment type="caution">
    <text evidence="2">The sequence shown here is derived from an EMBL/GenBank/DDBJ whole genome shotgun (WGS) entry which is preliminary data.</text>
</comment>
<reference evidence="2 3" key="1">
    <citation type="submission" date="2020-09" db="EMBL/GenBank/DDBJ databases">
        <title>De no assembly of potato wild relative species, Solanum commersonii.</title>
        <authorList>
            <person name="Cho K."/>
        </authorList>
    </citation>
    <scope>NUCLEOTIDE SEQUENCE [LARGE SCALE GENOMIC DNA]</scope>
    <source>
        <strain evidence="2">LZ3.2</strain>
        <tissue evidence="2">Leaf</tissue>
    </source>
</reference>
<evidence type="ECO:0000313" key="3">
    <source>
        <dbReference type="Proteomes" id="UP000824120"/>
    </source>
</evidence>
<name>A0A9J5W656_SOLCO</name>
<accession>A0A9J5W656</accession>
<protein>
    <submittedName>
        <fullName evidence="2">Uncharacterized protein</fullName>
    </submittedName>
</protein>
<gene>
    <name evidence="2" type="ORF">H5410_060857</name>
</gene>
<sequence>MGQQLHQFILTEEENKVVAIEIPDIQSSLRECKVLRKLTRIPCTKKESNQLQPMEITTYESQEGTSVANKTQILDIGLGEEDKCSKLLPDKNTYDATTKENEDVA</sequence>
<dbReference type="AlphaFoldDB" id="A0A9J5W656"/>
<keyword evidence="3" id="KW-1185">Reference proteome</keyword>
<dbReference type="OrthoDB" id="10446943at2759"/>